<keyword evidence="2" id="KW-1185">Reference proteome</keyword>
<comment type="caution">
    <text evidence="1">The sequence shown here is derived from an EMBL/GenBank/DDBJ whole genome shotgun (WGS) entry which is preliminary data.</text>
</comment>
<evidence type="ECO:0000313" key="2">
    <source>
        <dbReference type="Proteomes" id="UP000824540"/>
    </source>
</evidence>
<gene>
    <name evidence="1" type="ORF">JZ751_007930</name>
</gene>
<dbReference type="AlphaFoldDB" id="A0A8T2P930"/>
<accession>A0A8T2P930</accession>
<proteinExistence type="predicted"/>
<dbReference type="Proteomes" id="UP000824540">
    <property type="component" value="Unassembled WGS sequence"/>
</dbReference>
<evidence type="ECO:0000313" key="1">
    <source>
        <dbReference type="EMBL" id="KAG9346112.1"/>
    </source>
</evidence>
<sequence length="77" mass="8321">MTPPRVWISAEPALCPESPLHSDGGKPYREEGGLYLQCTECRLWGGSLMETQGLFLLRPAVTGNDPAQLTLATSDCS</sequence>
<protein>
    <submittedName>
        <fullName evidence="1">Uncharacterized protein</fullName>
    </submittedName>
</protein>
<name>A0A8T2P930_9TELE</name>
<reference evidence="1" key="1">
    <citation type="thesis" date="2021" institute="BYU ScholarsArchive" country="Provo, UT, USA">
        <title>Applications of and Algorithms for Genome Assembly and Genomic Analyses with an Emphasis on Marine Teleosts.</title>
        <authorList>
            <person name="Pickett B.D."/>
        </authorList>
    </citation>
    <scope>NUCLEOTIDE SEQUENCE</scope>
    <source>
        <strain evidence="1">HI-2016</strain>
    </source>
</reference>
<organism evidence="1 2">
    <name type="scientific">Albula glossodonta</name>
    <name type="common">roundjaw bonefish</name>
    <dbReference type="NCBI Taxonomy" id="121402"/>
    <lineage>
        <taxon>Eukaryota</taxon>
        <taxon>Metazoa</taxon>
        <taxon>Chordata</taxon>
        <taxon>Craniata</taxon>
        <taxon>Vertebrata</taxon>
        <taxon>Euteleostomi</taxon>
        <taxon>Actinopterygii</taxon>
        <taxon>Neopterygii</taxon>
        <taxon>Teleostei</taxon>
        <taxon>Albuliformes</taxon>
        <taxon>Albulidae</taxon>
        <taxon>Albula</taxon>
    </lineage>
</organism>
<dbReference type="EMBL" id="JAFBMS010000016">
    <property type="protein sequence ID" value="KAG9346112.1"/>
    <property type="molecule type" value="Genomic_DNA"/>
</dbReference>